<keyword evidence="7" id="KW-1185">Reference proteome</keyword>
<sequence length="256" mass="29479">MSRIATHFIAGLKLTLFFGVLVVSIVVLSIRLIFAAEKNKQKIKFLARRRFCKHANWILGVRLIVLAKRPPEGCYLYISNHRSFYDPVAFLSHLVANPVSKAEVSRYPIIGWGTRLTEVLMLDRGKKEDRQKMKFRIFESLRDGTDILLYPEGTTHTGPGTGSFKKGAFESAVRAQRSVIPVAMEYPNETYYWSDRPLYDQFLYQFITARNRSIYLSVGEPISDPDPITLMNRTKESINQQIMKLRQVRAQDQDVD</sequence>
<dbReference type="GO" id="GO:0006654">
    <property type="term" value="P:phosphatidic acid biosynthetic process"/>
    <property type="evidence" value="ECO:0007669"/>
    <property type="project" value="TreeGrafter"/>
</dbReference>
<dbReference type="AlphaFoldDB" id="A0A953HS31"/>
<comment type="caution">
    <text evidence="6">The sequence shown here is derived from an EMBL/GenBank/DDBJ whole genome shotgun (WGS) entry which is preliminary data.</text>
</comment>
<reference evidence="6" key="1">
    <citation type="submission" date="2021-06" db="EMBL/GenBank/DDBJ databases">
        <title>44 bacteria genomes isolated from Dapeng, Shenzhen.</title>
        <authorList>
            <person name="Zheng W."/>
            <person name="Yu S."/>
            <person name="Huang Y."/>
        </authorList>
    </citation>
    <scope>NUCLEOTIDE SEQUENCE</scope>
    <source>
        <strain evidence="6">DP5N28-2</strain>
    </source>
</reference>
<feature type="transmembrane region" description="Helical" evidence="4">
    <location>
        <begin position="12"/>
        <end position="34"/>
    </location>
</feature>
<keyword evidence="2" id="KW-0808">Transferase</keyword>
<name>A0A953HS31_9BACT</name>
<accession>A0A953HS31</accession>
<gene>
    <name evidence="6" type="ORF">KUV50_17245</name>
</gene>
<evidence type="ECO:0000313" key="7">
    <source>
        <dbReference type="Proteomes" id="UP000753961"/>
    </source>
</evidence>
<dbReference type="PANTHER" id="PTHR10434">
    <property type="entry name" value="1-ACYL-SN-GLYCEROL-3-PHOSPHATE ACYLTRANSFERASE"/>
    <property type="match status" value="1"/>
</dbReference>
<dbReference type="PANTHER" id="PTHR10434:SF11">
    <property type="entry name" value="1-ACYL-SN-GLYCEROL-3-PHOSPHATE ACYLTRANSFERASE"/>
    <property type="match status" value="1"/>
</dbReference>
<dbReference type="InterPro" id="IPR002123">
    <property type="entry name" value="Plipid/glycerol_acylTrfase"/>
</dbReference>
<proteinExistence type="predicted"/>
<dbReference type="Pfam" id="PF01553">
    <property type="entry name" value="Acyltransferase"/>
    <property type="match status" value="1"/>
</dbReference>
<dbReference type="SUPFAM" id="SSF69593">
    <property type="entry name" value="Glycerol-3-phosphate (1)-acyltransferase"/>
    <property type="match status" value="1"/>
</dbReference>
<evidence type="ECO:0000259" key="5">
    <source>
        <dbReference type="SMART" id="SM00563"/>
    </source>
</evidence>
<organism evidence="6 7">
    <name type="scientific">Membranihabitans marinus</name>
    <dbReference type="NCBI Taxonomy" id="1227546"/>
    <lineage>
        <taxon>Bacteria</taxon>
        <taxon>Pseudomonadati</taxon>
        <taxon>Bacteroidota</taxon>
        <taxon>Saprospiria</taxon>
        <taxon>Saprospirales</taxon>
        <taxon>Saprospiraceae</taxon>
        <taxon>Membranihabitans</taxon>
    </lineage>
</organism>
<comment type="pathway">
    <text evidence="1">Lipid metabolism.</text>
</comment>
<keyword evidence="4" id="KW-0472">Membrane</keyword>
<dbReference type="Proteomes" id="UP000753961">
    <property type="component" value="Unassembled WGS sequence"/>
</dbReference>
<dbReference type="SMART" id="SM00563">
    <property type="entry name" value="PlsC"/>
    <property type="match status" value="1"/>
</dbReference>
<evidence type="ECO:0000256" key="3">
    <source>
        <dbReference type="ARBA" id="ARBA00023315"/>
    </source>
</evidence>
<feature type="domain" description="Phospholipid/glycerol acyltransferase" evidence="5">
    <location>
        <begin position="75"/>
        <end position="187"/>
    </location>
</feature>
<keyword evidence="3 6" id="KW-0012">Acyltransferase</keyword>
<evidence type="ECO:0000256" key="1">
    <source>
        <dbReference type="ARBA" id="ARBA00005189"/>
    </source>
</evidence>
<dbReference type="CDD" id="cd07989">
    <property type="entry name" value="LPLAT_AGPAT-like"/>
    <property type="match status" value="1"/>
</dbReference>
<keyword evidence="4" id="KW-0812">Transmembrane</keyword>
<protein>
    <submittedName>
        <fullName evidence="6">1-acyl-sn-glycerol-3-phosphate acyltransferase</fullName>
    </submittedName>
</protein>
<evidence type="ECO:0000256" key="2">
    <source>
        <dbReference type="ARBA" id="ARBA00022679"/>
    </source>
</evidence>
<dbReference type="EMBL" id="JAHVHU010000019">
    <property type="protein sequence ID" value="MBY5959903.1"/>
    <property type="molecule type" value="Genomic_DNA"/>
</dbReference>
<keyword evidence="4" id="KW-1133">Transmembrane helix</keyword>
<evidence type="ECO:0000313" key="6">
    <source>
        <dbReference type="EMBL" id="MBY5959903.1"/>
    </source>
</evidence>
<dbReference type="RefSeq" id="WP_222581440.1">
    <property type="nucleotide sequence ID" value="NZ_JAHVHU010000019.1"/>
</dbReference>
<dbReference type="GO" id="GO:0003841">
    <property type="term" value="F:1-acylglycerol-3-phosphate O-acyltransferase activity"/>
    <property type="evidence" value="ECO:0007669"/>
    <property type="project" value="TreeGrafter"/>
</dbReference>
<evidence type="ECO:0000256" key="4">
    <source>
        <dbReference type="SAM" id="Phobius"/>
    </source>
</evidence>